<sequence>MSNNKGSALIFTLMVILILSVLGVAVIEMSLYEYKVSYAYADNISVDYSAEAGLDIAKGCFNNNELINIKSIMDETKNNIINQYQQINQELLYTAIYQAVRKYLEGSSPDYKDGIFTNYIGKTYSLNDNVSGIKNATTISNMKITDTYIFDKNNPLPKFTIQVETIGTYRKLKKYGHAVLILDLNKQGNPLSIKSWIIDSNQL</sequence>
<proteinExistence type="predicted"/>
<dbReference type="Pfam" id="PF14341">
    <property type="entry name" value="PilX_N"/>
    <property type="match status" value="1"/>
</dbReference>
<keyword evidence="3" id="KW-1185">Reference proteome</keyword>
<dbReference type="Proteomes" id="UP000671913">
    <property type="component" value="Chromosome"/>
</dbReference>
<protein>
    <submittedName>
        <fullName evidence="2">Pilus assembly PilX N-terminal domain-containing protein</fullName>
    </submittedName>
</protein>
<dbReference type="AlphaFoldDB" id="A0A974Y2Q4"/>
<feature type="domain" description="Type 4 fimbrial biogenesis protein PilX N-terminal" evidence="1">
    <location>
        <begin position="5"/>
        <end position="54"/>
    </location>
</feature>
<evidence type="ECO:0000313" key="3">
    <source>
        <dbReference type="Proteomes" id="UP000671913"/>
    </source>
</evidence>
<dbReference type="RefSeq" id="WP_284679203.1">
    <property type="nucleotide sequence ID" value="NZ_CP060096.1"/>
</dbReference>
<dbReference type="KEGG" id="aaut:ACETAC_06300"/>
<evidence type="ECO:0000313" key="2">
    <source>
        <dbReference type="EMBL" id="QSZ26529.1"/>
    </source>
</evidence>
<dbReference type="InterPro" id="IPR025746">
    <property type="entry name" value="PilX_N_dom"/>
</dbReference>
<accession>A0A974Y2Q4</accession>
<dbReference type="EMBL" id="CP060096">
    <property type="protein sequence ID" value="QSZ26529.1"/>
    <property type="molecule type" value="Genomic_DNA"/>
</dbReference>
<gene>
    <name evidence="2" type="ORF">ACETAC_06300</name>
</gene>
<reference evidence="2" key="1">
    <citation type="submission" date="2020-08" db="EMBL/GenBank/DDBJ databases">
        <title>Genomic insights into the carbon and energy metabolism of the first obligate autotrophic acetogenic bacterium Aceticella autotrophica gen. nov., sp. nov.</title>
        <authorList>
            <person name="Toshchakov S.V."/>
            <person name="Elcheninov A.G."/>
            <person name="Kublanov I.V."/>
            <person name="Frolov E.N."/>
            <person name="Lebedinsky A.V."/>
        </authorList>
    </citation>
    <scope>NUCLEOTIDE SEQUENCE</scope>
    <source>
        <strain evidence="2">3443-3Ac</strain>
    </source>
</reference>
<name>A0A974Y2Q4_9THEO</name>
<evidence type="ECO:0000259" key="1">
    <source>
        <dbReference type="Pfam" id="PF14341"/>
    </source>
</evidence>
<organism evidence="2 3">
    <name type="scientific">Aceticella autotrophica</name>
    <dbReference type="NCBI Taxonomy" id="2755338"/>
    <lineage>
        <taxon>Bacteria</taxon>
        <taxon>Bacillati</taxon>
        <taxon>Bacillota</taxon>
        <taxon>Clostridia</taxon>
        <taxon>Thermoanaerobacterales</taxon>
        <taxon>Thermoanaerobacteraceae</taxon>
        <taxon>Aceticella</taxon>
    </lineage>
</organism>